<reference evidence="1" key="1">
    <citation type="submission" date="2020-08" db="EMBL/GenBank/DDBJ databases">
        <title>Novel species isolated from subtropical streams in China.</title>
        <authorList>
            <person name="Lu H."/>
        </authorList>
    </citation>
    <scope>NUCLEOTIDE SEQUENCE</scope>
    <source>
        <strain evidence="1">LX22W</strain>
    </source>
</reference>
<dbReference type="Pfam" id="PF06042">
    <property type="entry name" value="NTP_transf_6"/>
    <property type="match status" value="1"/>
</dbReference>
<name>A0A923HMK9_9BURK</name>
<dbReference type="InterPro" id="IPR009267">
    <property type="entry name" value="NTP_transf_6"/>
</dbReference>
<accession>A0A923HMK9</accession>
<gene>
    <name evidence="1" type="ORF">H8K36_12325</name>
</gene>
<dbReference type="RefSeq" id="WP_186916778.1">
    <property type="nucleotide sequence ID" value="NZ_JACOFZ010000004.1"/>
</dbReference>
<dbReference type="AlphaFoldDB" id="A0A923HMK9"/>
<proteinExistence type="predicted"/>
<dbReference type="Proteomes" id="UP000627446">
    <property type="component" value="Unassembled WGS sequence"/>
</dbReference>
<dbReference type="PANTHER" id="PTHR39166">
    <property type="entry name" value="BLL1166 PROTEIN"/>
    <property type="match status" value="1"/>
</dbReference>
<organism evidence="1 2">
    <name type="scientific">Undibacterium nitidum</name>
    <dbReference type="NCBI Taxonomy" id="2762298"/>
    <lineage>
        <taxon>Bacteria</taxon>
        <taxon>Pseudomonadati</taxon>
        <taxon>Pseudomonadota</taxon>
        <taxon>Betaproteobacteria</taxon>
        <taxon>Burkholderiales</taxon>
        <taxon>Oxalobacteraceae</taxon>
        <taxon>Undibacterium</taxon>
    </lineage>
</organism>
<protein>
    <submittedName>
        <fullName evidence="1">Nucleotidyltransferase family protein</fullName>
    </submittedName>
</protein>
<comment type="caution">
    <text evidence="1">The sequence shown here is derived from an EMBL/GenBank/DDBJ whole genome shotgun (WGS) entry which is preliminary data.</text>
</comment>
<keyword evidence="2" id="KW-1185">Reference proteome</keyword>
<evidence type="ECO:0000313" key="2">
    <source>
        <dbReference type="Proteomes" id="UP000627446"/>
    </source>
</evidence>
<sequence length="200" mass="22545">MPVEQCVADDETRLREQLVSLILRNAPLMLALRAASQLGLESWAIGAGAIRSLVWDHLHGFTLPTPVSDWDFIYYDATSSQLCDELSVKQYLQKSCPEFQWDVVNQATVHWWLSKQNGLAMPPFTSLEDGIASWPETATCVAVSLDHAGNVTIISPLGLADLFDMHVRFNLRCASVDAYRQRIVSKRFDQIWPRLKITQA</sequence>
<dbReference type="PANTHER" id="PTHR39166:SF1">
    <property type="entry name" value="BLL1166 PROTEIN"/>
    <property type="match status" value="1"/>
</dbReference>
<evidence type="ECO:0000313" key="1">
    <source>
        <dbReference type="EMBL" id="MBC3882169.1"/>
    </source>
</evidence>
<dbReference type="EMBL" id="JACOFZ010000004">
    <property type="protein sequence ID" value="MBC3882169.1"/>
    <property type="molecule type" value="Genomic_DNA"/>
</dbReference>